<comment type="catalytic activity">
    <reaction evidence="15">
        <text>tRNA(Ile) + L-isoleucine + ATP = L-isoleucyl-tRNA(Ile) + AMP + diphosphate</text>
        <dbReference type="Rhea" id="RHEA:11060"/>
        <dbReference type="Rhea" id="RHEA-COMP:9666"/>
        <dbReference type="Rhea" id="RHEA-COMP:9695"/>
        <dbReference type="ChEBI" id="CHEBI:30616"/>
        <dbReference type="ChEBI" id="CHEBI:33019"/>
        <dbReference type="ChEBI" id="CHEBI:58045"/>
        <dbReference type="ChEBI" id="CHEBI:78442"/>
        <dbReference type="ChEBI" id="CHEBI:78528"/>
        <dbReference type="ChEBI" id="CHEBI:456215"/>
        <dbReference type="EC" id="6.1.1.5"/>
    </reaction>
</comment>
<evidence type="ECO:0000256" key="15">
    <source>
        <dbReference type="ARBA" id="ARBA00048359"/>
    </source>
</evidence>
<feature type="domain" description="Methionyl/Valyl/Leucyl/Isoleucyl-tRNA synthetase anticodon-binding" evidence="19">
    <location>
        <begin position="694"/>
        <end position="837"/>
    </location>
</feature>
<evidence type="ECO:0000256" key="2">
    <source>
        <dbReference type="ARBA" id="ARBA00004496"/>
    </source>
</evidence>
<evidence type="ECO:0000256" key="3">
    <source>
        <dbReference type="ARBA" id="ARBA00007078"/>
    </source>
</evidence>
<comment type="similarity">
    <text evidence="3">Belongs to the class-I aminoacyl-tRNA synthetase family. IleS type 2 subfamily.</text>
</comment>
<dbReference type="PANTHER" id="PTHR42780">
    <property type="entry name" value="SOLEUCYL-TRNA SYNTHETASE"/>
    <property type="match status" value="1"/>
</dbReference>
<keyword evidence="13 17" id="KW-0030">Aminoacyl-tRNA synthetase</keyword>
<dbReference type="GO" id="GO:0005524">
    <property type="term" value="F:ATP binding"/>
    <property type="evidence" value="ECO:0007669"/>
    <property type="project" value="UniProtKB-KW"/>
</dbReference>
<gene>
    <name evidence="20" type="ORF">A3G45_01895</name>
</gene>
<dbReference type="PRINTS" id="PR00984">
    <property type="entry name" value="TRNASYNTHILE"/>
</dbReference>
<evidence type="ECO:0000256" key="6">
    <source>
        <dbReference type="ARBA" id="ARBA00022490"/>
    </source>
</evidence>
<evidence type="ECO:0000256" key="9">
    <source>
        <dbReference type="ARBA" id="ARBA00022741"/>
    </source>
</evidence>
<dbReference type="InterPro" id="IPR001412">
    <property type="entry name" value="aa-tRNA-synth_I_CS"/>
</dbReference>
<evidence type="ECO:0000313" key="20">
    <source>
        <dbReference type="EMBL" id="OGZ76930.1"/>
    </source>
</evidence>
<dbReference type="Proteomes" id="UP000178632">
    <property type="component" value="Unassembled WGS sequence"/>
</dbReference>
<keyword evidence="7 17" id="KW-0436">Ligase</keyword>
<dbReference type="GO" id="GO:0002161">
    <property type="term" value="F:aminoacyl-tRNA deacylase activity"/>
    <property type="evidence" value="ECO:0007669"/>
    <property type="project" value="InterPro"/>
</dbReference>
<sequence>MAYNYPEEEQKILKFWQDNKIFEKTLEKTKGSKSFVFYDGPPFATGLPHYGHILSSVAKDVFPRYKTMQDFFVLRKWGWDCHGLPIENIVEKELGISGKKDIETKIGVEKFNETCRSKVLTYTREWKKMVDRIGRFVDFDNSYKTMDSTYMESVWWALKTLWDKGLIYEGKKVLMCCPHCETPVSKAEVAMDNSYETEKDLSVVVKFKIIDEKFLKKQNNSIYFLAWTTTPWSLMSTMGLAIDAKIDYAKILYKDEYYILAKSRISQIMAGLGEYKITDEFKGKNIEGIKYEHIYDFHRHNKEVEQRKHLFQTFAVDYIELAEGTGIVTINPAYGEIDFESGKKFDLPVIVDVNSAGYFEKDVTKFAGKKAQLLNETIADDLRKKNLLLRGDMYEHSYPHCWRCNSKLFYRALSAWFINIQKDKNKFIKFNEKINWYPEHLKRGRFLNILKDAPDWNISRNRYWATPLPFWKCECGHSECIGSVKELKEKSINFSEVYKSENVEEVNLHKDRADKIRLRCKKCDKDMQRIPEVIDSWVESAAMPFAELHFPFENNAEFKKRLPAQYIAEYIAQTRTWFYYLHVLSVLLFGKNSFENVVSTGTILNEKGEKLSKSKMNYPDPWNIINQYGADVLRFYLMSSSVMQSEDLFFNERDVKDTYNKVVNTLCNVVEFYGTYVSKKLSEDTPKKFKNILDKWILSKLNNFIGEITVEMNGYNTVKSCRLVKDFIEELSLWYVRRARGRFKEEGEDKQDAESVLRIVLFNFSKAIASILPFTAEFVFRKIKTENDGESVHLENWPEQNKKLIDKDLEEKMDEVRKVVSFALGERVLKGLKVRQPLASLKIKNDKSKIKNEKELLKLVKDETNIKEIIFDKNIENEVELDTNITKELKKEGERREKIRSIKDLRKIGGYNPQMIISNLSSTAVISFAKDPQFLKEVGISNITKVSKKEEIPQNYIVKEIKDEEGKIDFIAIPKIDKNN</sequence>
<dbReference type="SUPFAM" id="SSF52374">
    <property type="entry name" value="Nucleotidylyl transferase"/>
    <property type="match status" value="1"/>
</dbReference>
<evidence type="ECO:0000256" key="17">
    <source>
        <dbReference type="RuleBase" id="RU363035"/>
    </source>
</evidence>
<dbReference type="GO" id="GO:0006428">
    <property type="term" value="P:isoleucyl-tRNA aminoacylation"/>
    <property type="evidence" value="ECO:0007669"/>
    <property type="project" value="UniProtKB-UniRule"/>
</dbReference>
<keyword evidence="11 17" id="KW-0067">ATP-binding</keyword>
<dbReference type="GO" id="GO:0005737">
    <property type="term" value="C:cytoplasm"/>
    <property type="evidence" value="ECO:0007669"/>
    <property type="project" value="UniProtKB-SubCell"/>
</dbReference>
<keyword evidence="9 17" id="KW-0547">Nucleotide-binding</keyword>
<dbReference type="InterPro" id="IPR023586">
    <property type="entry name" value="Ile-tRNA-ligase_type2"/>
</dbReference>
<proteinExistence type="inferred from homology"/>
<dbReference type="NCBIfam" id="TIGR00392">
    <property type="entry name" value="ileS"/>
    <property type="match status" value="1"/>
</dbReference>
<organism evidence="20 21">
    <name type="scientific">Candidatus Staskawiczbacteria bacterium RIFCSPLOWO2_12_FULL_37_15</name>
    <dbReference type="NCBI Taxonomy" id="1802218"/>
    <lineage>
        <taxon>Bacteria</taxon>
        <taxon>Candidatus Staskawicziibacteriota</taxon>
    </lineage>
</organism>
<evidence type="ECO:0000259" key="18">
    <source>
        <dbReference type="Pfam" id="PF00133"/>
    </source>
</evidence>
<comment type="subcellular location">
    <subcellularLocation>
        <location evidence="2">Cytoplasm</location>
    </subcellularLocation>
</comment>
<dbReference type="Pfam" id="PF08264">
    <property type="entry name" value="Anticodon_1"/>
    <property type="match status" value="1"/>
</dbReference>
<evidence type="ECO:0000256" key="4">
    <source>
        <dbReference type="ARBA" id="ARBA00011245"/>
    </source>
</evidence>
<keyword evidence="10" id="KW-0862">Zinc</keyword>
<evidence type="ECO:0000256" key="12">
    <source>
        <dbReference type="ARBA" id="ARBA00022917"/>
    </source>
</evidence>
<keyword evidence="6" id="KW-0963">Cytoplasm</keyword>
<reference evidence="20 21" key="1">
    <citation type="journal article" date="2016" name="Nat. Commun.">
        <title>Thousands of microbial genomes shed light on interconnected biogeochemical processes in an aquifer system.</title>
        <authorList>
            <person name="Anantharaman K."/>
            <person name="Brown C.T."/>
            <person name="Hug L.A."/>
            <person name="Sharon I."/>
            <person name="Castelle C.J."/>
            <person name="Probst A.J."/>
            <person name="Thomas B.C."/>
            <person name="Singh A."/>
            <person name="Wilkins M.J."/>
            <person name="Karaoz U."/>
            <person name="Brodie E.L."/>
            <person name="Williams K.H."/>
            <person name="Hubbard S.S."/>
            <person name="Banfield J.F."/>
        </authorList>
    </citation>
    <scope>NUCLEOTIDE SEQUENCE [LARGE SCALE GENOMIC DNA]</scope>
</reference>
<protein>
    <recommendedName>
        <fullName evidence="5 16">Isoleucine--tRNA ligase</fullName>
        <ecNumber evidence="5 16">6.1.1.5</ecNumber>
    </recommendedName>
</protein>
<dbReference type="PANTHER" id="PTHR42780:SF1">
    <property type="entry name" value="ISOLEUCINE--TRNA LIGASE, CYTOPLASMIC"/>
    <property type="match status" value="1"/>
</dbReference>
<evidence type="ECO:0000256" key="16">
    <source>
        <dbReference type="NCBIfam" id="TIGR00392"/>
    </source>
</evidence>
<evidence type="ECO:0000259" key="19">
    <source>
        <dbReference type="Pfam" id="PF08264"/>
    </source>
</evidence>
<dbReference type="Pfam" id="PF00133">
    <property type="entry name" value="tRNA-synt_1"/>
    <property type="match status" value="1"/>
</dbReference>
<accession>A0A1G2IRE7</accession>
<dbReference type="FunFam" id="3.40.50.620:FF:000063">
    <property type="entry name" value="Isoleucine--tRNA ligase"/>
    <property type="match status" value="1"/>
</dbReference>
<evidence type="ECO:0000256" key="10">
    <source>
        <dbReference type="ARBA" id="ARBA00022833"/>
    </source>
</evidence>
<dbReference type="GO" id="GO:0004822">
    <property type="term" value="F:isoleucine-tRNA ligase activity"/>
    <property type="evidence" value="ECO:0007669"/>
    <property type="project" value="UniProtKB-UniRule"/>
</dbReference>
<dbReference type="SUPFAM" id="SSF50677">
    <property type="entry name" value="ValRS/IleRS/LeuRS editing domain"/>
    <property type="match status" value="1"/>
</dbReference>
<dbReference type="InterPro" id="IPR013155">
    <property type="entry name" value="M/V/L/I-tRNA-synth_anticd-bd"/>
</dbReference>
<dbReference type="InterPro" id="IPR009008">
    <property type="entry name" value="Val/Leu/Ile-tRNA-synth_edit"/>
</dbReference>
<dbReference type="InterPro" id="IPR002300">
    <property type="entry name" value="aa-tRNA-synth_Ia"/>
</dbReference>
<keyword evidence="8" id="KW-0479">Metal-binding</keyword>
<comment type="caution">
    <text evidence="20">The sequence shown here is derived from an EMBL/GenBank/DDBJ whole genome shotgun (WGS) entry which is preliminary data.</text>
</comment>
<dbReference type="GO" id="GO:0046872">
    <property type="term" value="F:metal ion binding"/>
    <property type="evidence" value="ECO:0007669"/>
    <property type="project" value="UniProtKB-KW"/>
</dbReference>
<name>A0A1G2IRE7_9BACT</name>
<evidence type="ECO:0000256" key="7">
    <source>
        <dbReference type="ARBA" id="ARBA00022598"/>
    </source>
</evidence>
<dbReference type="InterPro" id="IPR009080">
    <property type="entry name" value="tRNAsynth_Ia_anticodon-bd"/>
</dbReference>
<comment type="cofactor">
    <cofactor evidence="1">
        <name>Zn(2+)</name>
        <dbReference type="ChEBI" id="CHEBI:29105"/>
    </cofactor>
</comment>
<dbReference type="GO" id="GO:0000049">
    <property type="term" value="F:tRNA binding"/>
    <property type="evidence" value="ECO:0007669"/>
    <property type="project" value="InterPro"/>
</dbReference>
<evidence type="ECO:0000256" key="14">
    <source>
        <dbReference type="ARBA" id="ARBA00025217"/>
    </source>
</evidence>
<evidence type="ECO:0000256" key="1">
    <source>
        <dbReference type="ARBA" id="ARBA00001947"/>
    </source>
</evidence>
<dbReference type="InterPro" id="IPR014729">
    <property type="entry name" value="Rossmann-like_a/b/a_fold"/>
</dbReference>
<dbReference type="EC" id="6.1.1.5" evidence="5 16"/>
<dbReference type="InterPro" id="IPR002301">
    <property type="entry name" value="Ile-tRNA-ligase"/>
</dbReference>
<evidence type="ECO:0000256" key="11">
    <source>
        <dbReference type="ARBA" id="ARBA00022840"/>
    </source>
</evidence>
<dbReference type="EMBL" id="MHPE01000021">
    <property type="protein sequence ID" value="OGZ76930.1"/>
    <property type="molecule type" value="Genomic_DNA"/>
</dbReference>
<evidence type="ECO:0000256" key="8">
    <source>
        <dbReference type="ARBA" id="ARBA00022723"/>
    </source>
</evidence>
<evidence type="ECO:0000256" key="5">
    <source>
        <dbReference type="ARBA" id="ARBA00013165"/>
    </source>
</evidence>
<comment type="subunit">
    <text evidence="4">Monomer.</text>
</comment>
<dbReference type="PROSITE" id="PS00178">
    <property type="entry name" value="AA_TRNA_LIGASE_I"/>
    <property type="match status" value="1"/>
</dbReference>
<dbReference type="Gene3D" id="1.10.730.10">
    <property type="entry name" value="Isoleucyl-tRNA Synthetase, Domain 1"/>
    <property type="match status" value="1"/>
</dbReference>
<evidence type="ECO:0000256" key="13">
    <source>
        <dbReference type="ARBA" id="ARBA00023146"/>
    </source>
</evidence>
<comment type="function">
    <text evidence="14">Catalyzes the attachment of isoleucine to tRNA(Ile). As IleRS can inadvertently accommodate and process structurally similar amino acids such as valine, to avoid such errors it has two additional distinct tRNA(Ile)-dependent editing activities. One activity is designated as 'pretransfer' editing and involves the hydrolysis of activated Val-AMP. The other activity is designated 'posttransfer' editing and involves deacylation of mischarged Val-tRNA(Ile).</text>
</comment>
<dbReference type="Gene3D" id="3.40.50.620">
    <property type="entry name" value="HUPs"/>
    <property type="match status" value="2"/>
</dbReference>
<dbReference type="AlphaFoldDB" id="A0A1G2IRE7"/>
<dbReference type="InterPro" id="IPR033709">
    <property type="entry name" value="Anticodon_Ile_ABEc"/>
</dbReference>
<dbReference type="CDD" id="cd07961">
    <property type="entry name" value="Anticodon_Ia_Ile_ABEc"/>
    <property type="match status" value="1"/>
</dbReference>
<dbReference type="SUPFAM" id="SSF47323">
    <property type="entry name" value="Anticodon-binding domain of a subclass of class I aminoacyl-tRNA synthetases"/>
    <property type="match status" value="1"/>
</dbReference>
<evidence type="ECO:0000313" key="21">
    <source>
        <dbReference type="Proteomes" id="UP000178632"/>
    </source>
</evidence>
<keyword evidence="12 17" id="KW-0648">Protein biosynthesis</keyword>
<feature type="domain" description="Aminoacyl-tRNA synthetase class Ia" evidence="18">
    <location>
        <begin position="11"/>
        <end position="646"/>
    </location>
</feature>